<name>A0A5B9D9Q3_9ARCH</name>
<dbReference type="EMBL" id="CP042905">
    <property type="protein sequence ID" value="QEE15326.1"/>
    <property type="molecule type" value="Genomic_DNA"/>
</dbReference>
<dbReference type="OrthoDB" id="45650at2157"/>
<evidence type="ECO:0000313" key="3">
    <source>
        <dbReference type="EMBL" id="QEE15326.1"/>
    </source>
</evidence>
<dbReference type="GeneID" id="41329148"/>
<accession>A0A5B9D9Q3</accession>
<dbReference type="Proteomes" id="UP000321408">
    <property type="component" value="Chromosome"/>
</dbReference>
<dbReference type="PANTHER" id="PTHR33279">
    <property type="entry name" value="SULFUR CARRIER PROTEIN YEDF-RELATED"/>
    <property type="match status" value="1"/>
</dbReference>
<dbReference type="PANTHER" id="PTHR33279:SF6">
    <property type="entry name" value="SULFUR CARRIER PROTEIN YEDF-RELATED"/>
    <property type="match status" value="1"/>
</dbReference>
<dbReference type="Pfam" id="PF01206">
    <property type="entry name" value="TusA"/>
    <property type="match status" value="1"/>
</dbReference>
<dbReference type="InterPro" id="IPR036868">
    <property type="entry name" value="TusA-like_sf"/>
</dbReference>
<sequence>MNYDATLDTQGLVCPVPALKTKKQLGKMKPGQILKVVTDYKPASESVPRDLAKTKHKLLGVEEDEDEEIWEIYFECVK</sequence>
<reference evidence="3 4" key="1">
    <citation type="journal article" date="2020" name="Nature">
        <title>Isolation of an archaeon at the prokaryote-eukaryote interface.</title>
        <authorList>
            <person name="Imachi H."/>
            <person name="Nobu M.K."/>
            <person name="Nakahara N."/>
            <person name="Morono Y."/>
            <person name="Ogawara M."/>
            <person name="Takaki Y."/>
            <person name="Takano Y."/>
            <person name="Uematsu K."/>
            <person name="Ikuta T."/>
            <person name="Ito M."/>
            <person name="Matsui Y."/>
            <person name="Miyazaki M."/>
            <person name="Murata K."/>
            <person name="Saito Y."/>
            <person name="Sakai S."/>
            <person name="Song C."/>
            <person name="Tasumi E."/>
            <person name="Yamanaka Y."/>
            <person name="Yamaguchi T."/>
            <person name="Kamagata Y."/>
            <person name="Tamaki H."/>
            <person name="Takai K."/>
        </authorList>
    </citation>
    <scope>NUCLEOTIDE SEQUENCE [LARGE SCALE GENOMIC DNA]</scope>
    <source>
        <strain evidence="3 4">MK-D1</strain>
    </source>
</reference>
<organism evidence="3 4">
    <name type="scientific">Promethearchaeum syntrophicum</name>
    <dbReference type="NCBI Taxonomy" id="2594042"/>
    <lineage>
        <taxon>Archaea</taxon>
        <taxon>Promethearchaeati</taxon>
        <taxon>Promethearchaeota</taxon>
        <taxon>Promethearchaeia</taxon>
        <taxon>Promethearchaeales</taxon>
        <taxon>Promethearchaeaceae</taxon>
        <taxon>Promethearchaeum</taxon>
    </lineage>
</organism>
<evidence type="ECO:0000259" key="2">
    <source>
        <dbReference type="PROSITE" id="PS01148"/>
    </source>
</evidence>
<feature type="domain" description="UPF0033" evidence="2">
    <location>
        <begin position="7"/>
        <end position="31"/>
    </location>
</feature>
<evidence type="ECO:0000256" key="1">
    <source>
        <dbReference type="ARBA" id="ARBA00008984"/>
    </source>
</evidence>
<proteinExistence type="inferred from homology"/>
<dbReference type="SUPFAM" id="SSF64307">
    <property type="entry name" value="SirA-like"/>
    <property type="match status" value="1"/>
</dbReference>
<dbReference type="PROSITE" id="PS01148">
    <property type="entry name" value="UPF0033"/>
    <property type="match status" value="1"/>
</dbReference>
<gene>
    <name evidence="3" type="ORF">DSAG12_01151</name>
</gene>
<reference evidence="3 4" key="2">
    <citation type="journal article" date="2024" name="Int. J. Syst. Evol. Microbiol.">
        <title>Promethearchaeum syntrophicum gen. nov., sp. nov., an anaerobic, obligately syntrophic archaeon, the first isolate of the lineage 'Asgard' archaea, and proposal of the new archaeal phylum Promethearchaeota phyl. nov. and kingdom Promethearchaeati regn. nov.</title>
        <authorList>
            <person name="Imachi H."/>
            <person name="Nobu M.K."/>
            <person name="Kato S."/>
            <person name="Takaki Y."/>
            <person name="Miyazaki M."/>
            <person name="Miyata M."/>
            <person name="Ogawara M."/>
            <person name="Saito Y."/>
            <person name="Sakai S."/>
            <person name="Tahara Y.O."/>
            <person name="Takano Y."/>
            <person name="Tasumi E."/>
            <person name="Uematsu K."/>
            <person name="Yoshimura T."/>
            <person name="Itoh T."/>
            <person name="Ohkuma M."/>
            <person name="Takai K."/>
        </authorList>
    </citation>
    <scope>NUCLEOTIDE SEQUENCE [LARGE SCALE GENOMIC DNA]</scope>
    <source>
        <strain evidence="3 4">MK-D1</strain>
    </source>
</reference>
<dbReference type="InterPro" id="IPR001455">
    <property type="entry name" value="TusA-like"/>
</dbReference>
<comment type="similarity">
    <text evidence="1">Belongs to the sulfur carrier protein TusA family.</text>
</comment>
<dbReference type="KEGG" id="psyt:DSAG12_01151"/>
<dbReference type="RefSeq" id="WP_147662240.1">
    <property type="nucleotide sequence ID" value="NZ_CP042905.2"/>
</dbReference>
<protein>
    <submittedName>
        <fullName evidence="3">Sulfurtransferase TusA family protein</fullName>
    </submittedName>
</protein>
<dbReference type="AlphaFoldDB" id="A0A5B9D9Q3"/>
<dbReference type="CDD" id="cd00291">
    <property type="entry name" value="SirA_YedF_YeeD"/>
    <property type="match status" value="1"/>
</dbReference>
<evidence type="ECO:0000313" key="4">
    <source>
        <dbReference type="Proteomes" id="UP000321408"/>
    </source>
</evidence>
<keyword evidence="4" id="KW-1185">Reference proteome</keyword>
<dbReference type="Gene3D" id="3.30.110.40">
    <property type="entry name" value="TusA-like domain"/>
    <property type="match status" value="1"/>
</dbReference>